<organism evidence="1 2">
    <name type="scientific">Rhodosalinus sediminis</name>
    <dbReference type="NCBI Taxonomy" id="1940533"/>
    <lineage>
        <taxon>Bacteria</taxon>
        <taxon>Pseudomonadati</taxon>
        <taxon>Pseudomonadota</taxon>
        <taxon>Alphaproteobacteria</taxon>
        <taxon>Rhodobacterales</taxon>
        <taxon>Paracoccaceae</taxon>
        <taxon>Rhodosalinus</taxon>
    </lineage>
</organism>
<dbReference type="Proteomes" id="UP000257131">
    <property type="component" value="Unassembled WGS sequence"/>
</dbReference>
<dbReference type="OrthoDB" id="7706971at2"/>
<keyword evidence="2" id="KW-1185">Reference proteome</keyword>
<evidence type="ECO:0000313" key="1">
    <source>
        <dbReference type="EMBL" id="REC57292.1"/>
    </source>
</evidence>
<dbReference type="RefSeq" id="WP_115979278.1">
    <property type="nucleotide sequence ID" value="NZ_QOHR01000007.1"/>
</dbReference>
<reference evidence="1 2" key="1">
    <citation type="journal article" date="2017" name="Int. J. Syst. Evol. Microbiol.">
        <title>Rhodosalinus sediminis gen. nov., sp. nov., isolated from marine saltern.</title>
        <authorList>
            <person name="Guo L.Y."/>
            <person name="Ling S.K."/>
            <person name="Li C.M."/>
            <person name="Chen G.J."/>
            <person name="Du Z.J."/>
        </authorList>
    </citation>
    <scope>NUCLEOTIDE SEQUENCE [LARGE SCALE GENOMIC DNA]</scope>
    <source>
        <strain evidence="1 2">WDN1C137</strain>
    </source>
</reference>
<comment type="caution">
    <text evidence="1">The sequence shown here is derived from an EMBL/GenBank/DDBJ whole genome shotgun (WGS) entry which is preliminary data.</text>
</comment>
<protein>
    <submittedName>
        <fullName evidence="1">Uncharacterized protein</fullName>
    </submittedName>
</protein>
<evidence type="ECO:0000313" key="2">
    <source>
        <dbReference type="Proteomes" id="UP000257131"/>
    </source>
</evidence>
<dbReference type="EMBL" id="QOHR01000007">
    <property type="protein sequence ID" value="REC57292.1"/>
    <property type="molecule type" value="Genomic_DNA"/>
</dbReference>
<dbReference type="AlphaFoldDB" id="A0A3D9BV34"/>
<name>A0A3D9BV34_9RHOB</name>
<accession>A0A3D9BV34</accession>
<sequence length="181" mass="19006">MTTHTDPRAADPRPATPVFVRVTEDATAAPVESLGLDGFETGVLAVLRHVCLSFAAPEGQSWRHAFAIATERWGPARGPEVVTGLLPVLDALAETRRAPFAVMDPLSLAVRGRVTADEAGLMRLIAAMRRERTGAARGEIAGLAEGRADPGLIAAALAFAARHRAAEGQAARAPAPVRVLH</sequence>
<proteinExistence type="predicted"/>
<gene>
    <name evidence="1" type="ORF">DRV84_07520</name>
</gene>